<dbReference type="Proteomes" id="UP001234989">
    <property type="component" value="Chromosome 4"/>
</dbReference>
<accession>A0AAF0TVX3</accession>
<evidence type="ECO:0000313" key="3">
    <source>
        <dbReference type="Proteomes" id="UP001234989"/>
    </source>
</evidence>
<keyword evidence="1" id="KW-0812">Transmembrane</keyword>
<keyword evidence="1" id="KW-1133">Transmembrane helix</keyword>
<proteinExistence type="predicted"/>
<evidence type="ECO:0000256" key="1">
    <source>
        <dbReference type="SAM" id="Phobius"/>
    </source>
</evidence>
<protein>
    <submittedName>
        <fullName evidence="2">Uncharacterized protein</fullName>
    </submittedName>
</protein>
<keyword evidence="1" id="KW-0472">Membrane</keyword>
<evidence type="ECO:0000313" key="2">
    <source>
        <dbReference type="EMBL" id="WMV27128.1"/>
    </source>
</evidence>
<reference evidence="2" key="1">
    <citation type="submission" date="2023-08" db="EMBL/GenBank/DDBJ databases">
        <title>A de novo genome assembly of Solanum verrucosum Schlechtendal, a Mexican diploid species geographically isolated from the other diploid A-genome species in potato relatives.</title>
        <authorList>
            <person name="Hosaka K."/>
        </authorList>
    </citation>
    <scope>NUCLEOTIDE SEQUENCE</scope>
    <source>
        <tissue evidence="2">Young leaves</tissue>
    </source>
</reference>
<dbReference type="AlphaFoldDB" id="A0AAF0TVX3"/>
<gene>
    <name evidence="2" type="ORF">MTR67_020513</name>
</gene>
<organism evidence="2 3">
    <name type="scientific">Solanum verrucosum</name>
    <dbReference type="NCBI Taxonomy" id="315347"/>
    <lineage>
        <taxon>Eukaryota</taxon>
        <taxon>Viridiplantae</taxon>
        <taxon>Streptophyta</taxon>
        <taxon>Embryophyta</taxon>
        <taxon>Tracheophyta</taxon>
        <taxon>Spermatophyta</taxon>
        <taxon>Magnoliopsida</taxon>
        <taxon>eudicotyledons</taxon>
        <taxon>Gunneridae</taxon>
        <taxon>Pentapetalae</taxon>
        <taxon>asterids</taxon>
        <taxon>lamiids</taxon>
        <taxon>Solanales</taxon>
        <taxon>Solanaceae</taxon>
        <taxon>Solanoideae</taxon>
        <taxon>Solaneae</taxon>
        <taxon>Solanum</taxon>
    </lineage>
</organism>
<name>A0AAF0TVX3_SOLVR</name>
<feature type="transmembrane region" description="Helical" evidence="1">
    <location>
        <begin position="78"/>
        <end position="99"/>
    </location>
</feature>
<keyword evidence="3" id="KW-1185">Reference proteome</keyword>
<dbReference type="EMBL" id="CP133615">
    <property type="protein sequence ID" value="WMV27128.1"/>
    <property type="molecule type" value="Genomic_DNA"/>
</dbReference>
<sequence>MKLYDEEIVNILSGCPVLEILDFSEFYGLHHLETNSSNLKRLKFEDYLSYDDDSDDLSLNIFAPHIQHLEISKDMYDLWCRLVMYPLCFIGITSSVPLMQFEEMSLPELKCKV</sequence>